<keyword evidence="6 7" id="KW-0472">Membrane</keyword>
<gene>
    <name evidence="8" type="ORF">METZ01_LOCUS494250</name>
</gene>
<protein>
    <recommendedName>
        <fullName evidence="9">Undecaprenyl/decaprenyl-phosphate alpha-N-acetylglucosaminyl 1-phosphate transferase</fullName>
    </recommendedName>
</protein>
<dbReference type="PANTHER" id="PTHR22926">
    <property type="entry name" value="PHOSPHO-N-ACETYLMURAMOYL-PENTAPEPTIDE-TRANSFERASE"/>
    <property type="match status" value="1"/>
</dbReference>
<keyword evidence="5 7" id="KW-1133">Transmembrane helix</keyword>
<dbReference type="PANTHER" id="PTHR22926:SF3">
    <property type="entry name" value="UNDECAPRENYL-PHOSPHATE ALPHA-N-ACETYLGLUCOSAMINYL 1-PHOSPHATE TRANSFERASE"/>
    <property type="match status" value="1"/>
</dbReference>
<feature type="transmembrane region" description="Helical" evidence="7">
    <location>
        <begin position="161"/>
        <end position="180"/>
    </location>
</feature>
<evidence type="ECO:0000256" key="3">
    <source>
        <dbReference type="ARBA" id="ARBA00022679"/>
    </source>
</evidence>
<accession>A0A383DA74</accession>
<evidence type="ECO:0000256" key="5">
    <source>
        <dbReference type="ARBA" id="ARBA00022989"/>
    </source>
</evidence>
<keyword evidence="2" id="KW-1003">Cell membrane</keyword>
<dbReference type="GO" id="GO:0071555">
    <property type="term" value="P:cell wall organization"/>
    <property type="evidence" value="ECO:0007669"/>
    <property type="project" value="TreeGrafter"/>
</dbReference>
<proteinExistence type="predicted"/>
<dbReference type="GO" id="GO:0005886">
    <property type="term" value="C:plasma membrane"/>
    <property type="evidence" value="ECO:0007669"/>
    <property type="project" value="UniProtKB-SubCell"/>
</dbReference>
<evidence type="ECO:0000256" key="1">
    <source>
        <dbReference type="ARBA" id="ARBA00004651"/>
    </source>
</evidence>
<evidence type="ECO:0000256" key="2">
    <source>
        <dbReference type="ARBA" id="ARBA00022475"/>
    </source>
</evidence>
<feature type="non-terminal residue" evidence="8">
    <location>
        <position position="1"/>
    </location>
</feature>
<evidence type="ECO:0000256" key="7">
    <source>
        <dbReference type="SAM" id="Phobius"/>
    </source>
</evidence>
<reference evidence="8" key="1">
    <citation type="submission" date="2018-05" db="EMBL/GenBank/DDBJ databases">
        <authorList>
            <person name="Lanie J.A."/>
            <person name="Ng W.-L."/>
            <person name="Kazmierczak K.M."/>
            <person name="Andrzejewski T.M."/>
            <person name="Davidsen T.M."/>
            <person name="Wayne K.J."/>
            <person name="Tettelin H."/>
            <person name="Glass J.I."/>
            <person name="Rusch D."/>
            <person name="Podicherti R."/>
            <person name="Tsui H.-C.T."/>
            <person name="Winkler M.E."/>
        </authorList>
    </citation>
    <scope>NUCLEOTIDE SEQUENCE</scope>
</reference>
<dbReference type="EMBL" id="UINC01215623">
    <property type="protein sequence ID" value="SVE41396.1"/>
    <property type="molecule type" value="Genomic_DNA"/>
</dbReference>
<dbReference type="Pfam" id="PF00953">
    <property type="entry name" value="Glycos_transf_4"/>
    <property type="match status" value="1"/>
</dbReference>
<evidence type="ECO:0000256" key="6">
    <source>
        <dbReference type="ARBA" id="ARBA00023136"/>
    </source>
</evidence>
<feature type="transmembrane region" description="Helical" evidence="7">
    <location>
        <begin position="27"/>
        <end position="46"/>
    </location>
</feature>
<organism evidence="8">
    <name type="scientific">marine metagenome</name>
    <dbReference type="NCBI Taxonomy" id="408172"/>
    <lineage>
        <taxon>unclassified sequences</taxon>
        <taxon>metagenomes</taxon>
        <taxon>ecological metagenomes</taxon>
    </lineage>
</organism>
<name>A0A383DA74_9ZZZZ</name>
<feature type="transmembrane region" description="Helical" evidence="7">
    <location>
        <begin position="58"/>
        <end position="75"/>
    </location>
</feature>
<evidence type="ECO:0008006" key="9">
    <source>
        <dbReference type="Google" id="ProtNLM"/>
    </source>
</evidence>
<dbReference type="GO" id="GO:0009103">
    <property type="term" value="P:lipopolysaccharide biosynthetic process"/>
    <property type="evidence" value="ECO:0007669"/>
    <property type="project" value="TreeGrafter"/>
</dbReference>
<evidence type="ECO:0000313" key="8">
    <source>
        <dbReference type="EMBL" id="SVE41396.1"/>
    </source>
</evidence>
<keyword evidence="4 7" id="KW-0812">Transmembrane</keyword>
<comment type="subcellular location">
    <subcellularLocation>
        <location evidence="1">Cell membrane</location>
        <topology evidence="1">Multi-pass membrane protein</topology>
    </subcellularLocation>
</comment>
<dbReference type="GO" id="GO:0044038">
    <property type="term" value="P:cell wall macromolecule biosynthetic process"/>
    <property type="evidence" value="ECO:0007669"/>
    <property type="project" value="TreeGrafter"/>
</dbReference>
<dbReference type="GO" id="GO:0016780">
    <property type="term" value="F:phosphotransferase activity, for other substituted phosphate groups"/>
    <property type="evidence" value="ECO:0007669"/>
    <property type="project" value="InterPro"/>
</dbReference>
<keyword evidence="3" id="KW-0808">Transferase</keyword>
<dbReference type="AlphaFoldDB" id="A0A383DA74"/>
<dbReference type="CDD" id="cd06853">
    <property type="entry name" value="GT_WecA_like"/>
    <property type="match status" value="1"/>
</dbReference>
<feature type="transmembrane region" description="Helical" evidence="7">
    <location>
        <begin position="81"/>
        <end position="102"/>
    </location>
</feature>
<evidence type="ECO:0000256" key="4">
    <source>
        <dbReference type="ARBA" id="ARBA00022692"/>
    </source>
</evidence>
<dbReference type="InterPro" id="IPR000715">
    <property type="entry name" value="Glycosyl_transferase_4"/>
</dbReference>
<feature type="transmembrane region" description="Helical" evidence="7">
    <location>
        <begin position="123"/>
        <end position="146"/>
    </location>
</feature>
<sequence>DGLASGLILLSCVTLSFVYLERNMVEASFLVVILTGSVLGFFVFNFPPAKIILGDTGSLPLGLLISLITLLPLSQKFTDEIYYLIPIITLLLPILDTSFAFFRRFLKGISPFSKDADHFHHRLAKLGFSPLKTITILFTICFYFNLTALLPAHNINLIPKFIPIYFIFVAVNIAILLYLLKRLENKKRQTYHGNLFE</sequence>